<sequence>MPPLQRQADFLSDSEHSQITATPEEPLIKTVDVDEIDQALHSNKKSVSFGSIQIREYNRVVGDHPDVQVGPPISIGWDFVEHESKSLDTYEADRPPRKFLRRLSSITRKNMLANVFGVPEEEIRAAEKEVQAIIKSRERTNKASKRGSALKSATKKMKRVMLGESLMKGLAAAAGAMMPVHTQGTSMGGLTVY</sequence>
<protein>
    <submittedName>
        <fullName evidence="2">Uncharacterized protein</fullName>
    </submittedName>
</protein>
<dbReference type="EMBL" id="CAICTM010000814">
    <property type="protein sequence ID" value="CAB9516920.1"/>
    <property type="molecule type" value="Genomic_DNA"/>
</dbReference>
<proteinExistence type="predicted"/>
<name>A0A9N8EEC8_9STRA</name>
<dbReference type="AlphaFoldDB" id="A0A9N8EEC8"/>
<evidence type="ECO:0000313" key="2">
    <source>
        <dbReference type="EMBL" id="CAB9516920.1"/>
    </source>
</evidence>
<comment type="caution">
    <text evidence="2">The sequence shown here is derived from an EMBL/GenBank/DDBJ whole genome shotgun (WGS) entry which is preliminary data.</text>
</comment>
<organism evidence="2 3">
    <name type="scientific">Seminavis robusta</name>
    <dbReference type="NCBI Taxonomy" id="568900"/>
    <lineage>
        <taxon>Eukaryota</taxon>
        <taxon>Sar</taxon>
        <taxon>Stramenopiles</taxon>
        <taxon>Ochrophyta</taxon>
        <taxon>Bacillariophyta</taxon>
        <taxon>Bacillariophyceae</taxon>
        <taxon>Bacillariophycidae</taxon>
        <taxon>Naviculales</taxon>
        <taxon>Naviculaceae</taxon>
        <taxon>Seminavis</taxon>
    </lineage>
</organism>
<keyword evidence="3" id="KW-1185">Reference proteome</keyword>
<feature type="region of interest" description="Disordered" evidence="1">
    <location>
        <begin position="1"/>
        <end position="25"/>
    </location>
</feature>
<dbReference type="Proteomes" id="UP001153069">
    <property type="component" value="Unassembled WGS sequence"/>
</dbReference>
<evidence type="ECO:0000256" key="1">
    <source>
        <dbReference type="SAM" id="MobiDB-lite"/>
    </source>
</evidence>
<dbReference type="OrthoDB" id="45439at2759"/>
<evidence type="ECO:0000313" key="3">
    <source>
        <dbReference type="Proteomes" id="UP001153069"/>
    </source>
</evidence>
<gene>
    <name evidence="2" type="ORF">SEMRO_815_G206550.1</name>
</gene>
<reference evidence="2" key="1">
    <citation type="submission" date="2020-06" db="EMBL/GenBank/DDBJ databases">
        <authorList>
            <consortium name="Plant Systems Biology data submission"/>
        </authorList>
    </citation>
    <scope>NUCLEOTIDE SEQUENCE</scope>
    <source>
        <strain evidence="2">D6</strain>
    </source>
</reference>
<accession>A0A9N8EEC8</accession>